<keyword evidence="4 6" id="KW-1133">Transmembrane helix</keyword>
<dbReference type="EMBL" id="JAJITD010000009">
    <property type="protein sequence ID" value="MCC8394821.1"/>
    <property type="molecule type" value="Genomic_DNA"/>
</dbReference>
<protein>
    <submittedName>
        <fullName evidence="7">Polysaccharide biosynthesis protein</fullName>
    </submittedName>
</protein>
<dbReference type="RefSeq" id="WP_230511048.1">
    <property type="nucleotide sequence ID" value="NZ_JAJITD010000009.1"/>
</dbReference>
<evidence type="ECO:0000313" key="8">
    <source>
        <dbReference type="Proteomes" id="UP001431019"/>
    </source>
</evidence>
<feature type="transmembrane region" description="Helical" evidence="6">
    <location>
        <begin position="145"/>
        <end position="165"/>
    </location>
</feature>
<sequence length="439" mass="47115">MQLLVRLGFRIAALALKFVLTIVVARVLGFAAVADYGLALALSVVASKLLGLGFSIEINRRLSAEQPLPAIHDARRVLLLYGAVYAAIAAGVAGVYHAGVFDRFTRIAPGILWGVMLVAFSEHAGLETTSYVFSLHRARAGAVLLFIRTGGWAVVAIAVLLAGLSRSIETIFALWCGTNVFASLAALWCIARRERELKLNRERAKCDAVARSSNGGFRSVWIDGMPFFVATTLLSGLQYGERFLASQVFSSYTLGRYVFAWSISSSIQTIAYATIVVTAGPRLVRALSGGHHAARLFHATLRRALLASIGITLLAAVAIVLVHQPLFHIAREPSGRQEFGMLLVLLISFVLRSIADVYWAAAIALRAGKRVALAMCCVTLACVPIEWMLIRELDEIGAALAHLSASVGIVAILAWIVMRTHAPNPAAIAVVPEEAAHVA</sequence>
<feature type="transmembrane region" description="Helical" evidence="6">
    <location>
        <begin position="305"/>
        <end position="327"/>
    </location>
</feature>
<evidence type="ECO:0000256" key="3">
    <source>
        <dbReference type="ARBA" id="ARBA00022692"/>
    </source>
</evidence>
<keyword evidence="3 6" id="KW-0812">Transmembrane</keyword>
<feature type="transmembrane region" description="Helical" evidence="6">
    <location>
        <begin position="339"/>
        <end position="359"/>
    </location>
</feature>
<keyword evidence="8" id="KW-1185">Reference proteome</keyword>
<feature type="transmembrane region" description="Helical" evidence="6">
    <location>
        <begin position="171"/>
        <end position="191"/>
    </location>
</feature>
<feature type="transmembrane region" description="Helical" evidence="6">
    <location>
        <begin position="396"/>
        <end position="418"/>
    </location>
</feature>
<evidence type="ECO:0000256" key="2">
    <source>
        <dbReference type="ARBA" id="ARBA00022475"/>
    </source>
</evidence>
<feature type="transmembrane region" description="Helical" evidence="6">
    <location>
        <begin position="7"/>
        <end position="30"/>
    </location>
</feature>
<dbReference type="PANTHER" id="PTHR30250">
    <property type="entry name" value="PST FAMILY PREDICTED COLANIC ACID TRANSPORTER"/>
    <property type="match status" value="1"/>
</dbReference>
<gene>
    <name evidence="7" type="ORF">LJ656_19695</name>
</gene>
<feature type="transmembrane region" description="Helical" evidence="6">
    <location>
        <begin position="371"/>
        <end position="390"/>
    </location>
</feature>
<feature type="transmembrane region" description="Helical" evidence="6">
    <location>
        <begin position="220"/>
        <end position="239"/>
    </location>
</feature>
<dbReference type="InterPro" id="IPR050833">
    <property type="entry name" value="Poly_Biosynth_Transport"/>
</dbReference>
<evidence type="ECO:0000256" key="4">
    <source>
        <dbReference type="ARBA" id="ARBA00022989"/>
    </source>
</evidence>
<name>A0ABS8JY33_9BURK</name>
<keyword evidence="2" id="KW-1003">Cell membrane</keyword>
<evidence type="ECO:0000313" key="7">
    <source>
        <dbReference type="EMBL" id="MCC8394821.1"/>
    </source>
</evidence>
<comment type="subcellular location">
    <subcellularLocation>
        <location evidence="1">Cell membrane</location>
        <topology evidence="1">Multi-pass membrane protein</topology>
    </subcellularLocation>
</comment>
<proteinExistence type="predicted"/>
<feature type="transmembrane region" description="Helical" evidence="6">
    <location>
        <begin position="36"/>
        <end position="56"/>
    </location>
</feature>
<comment type="caution">
    <text evidence="7">The sequence shown here is derived from an EMBL/GenBank/DDBJ whole genome shotgun (WGS) entry which is preliminary data.</text>
</comment>
<feature type="transmembrane region" description="Helical" evidence="6">
    <location>
        <begin position="77"/>
        <end position="99"/>
    </location>
</feature>
<dbReference type="PANTHER" id="PTHR30250:SF11">
    <property type="entry name" value="O-ANTIGEN TRANSPORTER-RELATED"/>
    <property type="match status" value="1"/>
</dbReference>
<feature type="transmembrane region" description="Helical" evidence="6">
    <location>
        <begin position="259"/>
        <end position="284"/>
    </location>
</feature>
<accession>A0ABS8JY33</accession>
<evidence type="ECO:0000256" key="6">
    <source>
        <dbReference type="SAM" id="Phobius"/>
    </source>
</evidence>
<keyword evidence="5 6" id="KW-0472">Membrane</keyword>
<dbReference type="Proteomes" id="UP001431019">
    <property type="component" value="Unassembled WGS sequence"/>
</dbReference>
<evidence type="ECO:0000256" key="5">
    <source>
        <dbReference type="ARBA" id="ARBA00023136"/>
    </source>
</evidence>
<evidence type="ECO:0000256" key="1">
    <source>
        <dbReference type="ARBA" id="ARBA00004651"/>
    </source>
</evidence>
<organism evidence="7 8">
    <name type="scientific">Paraburkholderia sejongensis</name>
    <dbReference type="NCBI Taxonomy" id="2886946"/>
    <lineage>
        <taxon>Bacteria</taxon>
        <taxon>Pseudomonadati</taxon>
        <taxon>Pseudomonadota</taxon>
        <taxon>Betaproteobacteria</taxon>
        <taxon>Burkholderiales</taxon>
        <taxon>Burkholderiaceae</taxon>
        <taxon>Paraburkholderia</taxon>
    </lineage>
</organism>
<reference evidence="7 8" key="1">
    <citation type="submission" date="2021-11" db="EMBL/GenBank/DDBJ databases">
        <authorList>
            <person name="Oh E.-T."/>
            <person name="Kim S.-B."/>
        </authorList>
    </citation>
    <scope>NUCLEOTIDE SEQUENCE [LARGE SCALE GENOMIC DNA]</scope>
    <source>
        <strain evidence="7 8">MMS20-SJTR3</strain>
    </source>
</reference>